<reference evidence="1" key="1">
    <citation type="submission" date="2023-07" db="EMBL/GenBank/DDBJ databases">
        <title>Black Yeasts Isolated from many extreme environments.</title>
        <authorList>
            <person name="Coleine C."/>
            <person name="Stajich J.E."/>
            <person name="Selbmann L."/>
        </authorList>
    </citation>
    <scope>NUCLEOTIDE SEQUENCE</scope>
    <source>
        <strain evidence="1">CCFEE 5714</strain>
    </source>
</reference>
<gene>
    <name evidence="1" type="ORF">LTR37_012003</name>
</gene>
<dbReference type="EMBL" id="JAUTXU010000108">
    <property type="protein sequence ID" value="KAK3707655.1"/>
    <property type="molecule type" value="Genomic_DNA"/>
</dbReference>
<proteinExistence type="predicted"/>
<protein>
    <submittedName>
        <fullName evidence="1">Uncharacterized protein</fullName>
    </submittedName>
</protein>
<organism evidence="1 2">
    <name type="scientific">Vermiconidia calcicola</name>
    <dbReference type="NCBI Taxonomy" id="1690605"/>
    <lineage>
        <taxon>Eukaryota</taxon>
        <taxon>Fungi</taxon>
        <taxon>Dikarya</taxon>
        <taxon>Ascomycota</taxon>
        <taxon>Pezizomycotina</taxon>
        <taxon>Dothideomycetes</taxon>
        <taxon>Dothideomycetidae</taxon>
        <taxon>Mycosphaerellales</taxon>
        <taxon>Extremaceae</taxon>
        <taxon>Vermiconidia</taxon>
    </lineage>
</organism>
<name>A0ACC3N0J8_9PEZI</name>
<dbReference type="Proteomes" id="UP001281147">
    <property type="component" value="Unassembled WGS sequence"/>
</dbReference>
<evidence type="ECO:0000313" key="1">
    <source>
        <dbReference type="EMBL" id="KAK3707655.1"/>
    </source>
</evidence>
<comment type="caution">
    <text evidence="1">The sequence shown here is derived from an EMBL/GenBank/DDBJ whole genome shotgun (WGS) entry which is preliminary data.</text>
</comment>
<accession>A0ACC3N0J8</accession>
<sequence length="1252" mass="139046">MERRNGKDESSIRPVSSLRSRFENLDKDGNPPPASPLGGRSPFLSGAPPIANRRPSTPAPEIAGLDSAAPTQTQQLAATPKRRPSLPKSRPHSMISVTPSQKDPPLVTVDSPRSPGKFKTMSVDLRQAPNLTAMTPVRTGADSPTKPFARPLSRAATPALEARMSAFLQATEAPKAQSEGAQTGPPTPDLKPTVKTSSVPPPVNRAGKPKVPTKPVTLAQKPENLTAPEAAADLSDRSISPFNTPPGSGKSSPSRERFGSNTSRAHNESDAPFVSRIRTDSDASFVERVRTDSDASSNLRGRFGSISSFAERARAGSNASFVEPSSLPESWQHSQSPPMHHHTTARREPQANGAARPARYRPVAATDRPPAGDVTDDRPRLPSRPELQMRPGRVSPPKTRSGRTSPVKELFQQRLGQAPQRAATFDGAGTPPRIPANKPPPQRSALVQGFDHIAPPPAASPAHIAPAVPAPRRSLDRRRDVSNPVPAVNGHSHDDDADAPPPDPSGAPAISLSDYPDSSNASRRPPRYKQRPYQIPTEYDTRTFAVCGEYVCTTGNHTKAWSLRTGEQLLDLEHNEIVKISSLVFKPSTSAEDDGKRIWLGTTIGEIHELDIPSQSIIKTRANAHTRKDIIRMFRFASELWTLDDSGDLNVWKPDRQGMVSLDSQYNPFRTPRGHTYSIALDAHLWIATGKEIRVFAPSANSDTDFQVLRSPLLQPGTGEIHSGATLSGKPDLVYFGHQDGKVSIYNRNDFSCTSVVNVSVYKLSSLAGVGDYLWAGFNTGMAYVYDTSVTPWRVKNDWRAHEKQICGISAERSAVWKLDRLQVVTLGTDNMLKIWDGMLEEDWLESRMQEHDSEYCSFSELTAAVLTWNAGATKPNHMQHTNEDNNFFREYLSSRDPPDIFIFGFQELVDLEDKKVTAKSFFKSKKKDANEQEHMSHQYRAWRDHLTRCLEEFMPPTQSYVLLHNASMVGLFTCVFVKSPLRNRIKHVHTAEVKRGMKGYHGNKGALVVRMVLDDSSLCFINCHLAAGQTETMHRNNDIAAILESEALPSYPLSNESIAQHADVFTSGGDGSMILDHEICILNGDLNYRIDTMGRDTVIKHINQNNLARLLERDQLLLTKRKNPGFRLRAFQESEITFAPTYKYNLQSDDYDSSEKRRAPAWCDRILYRGVGKVRMEEYRRWEVRVSDHRPVSGKLKMRVKTVDEAMRAPVWDLCQREFEVVRRRVARSVQLEYLTNVLGLSQKEAATALK</sequence>
<evidence type="ECO:0000313" key="2">
    <source>
        <dbReference type="Proteomes" id="UP001281147"/>
    </source>
</evidence>
<keyword evidence="2" id="KW-1185">Reference proteome</keyword>